<feature type="compositionally biased region" description="Basic and acidic residues" evidence="1">
    <location>
        <begin position="12"/>
        <end position="24"/>
    </location>
</feature>
<feature type="region of interest" description="Disordered" evidence="1">
    <location>
        <begin position="72"/>
        <end position="94"/>
    </location>
</feature>
<organism evidence="2 3">
    <name type="scientific">Psylliodes chrysocephalus</name>
    <dbReference type="NCBI Taxonomy" id="3402493"/>
    <lineage>
        <taxon>Eukaryota</taxon>
        <taxon>Metazoa</taxon>
        <taxon>Ecdysozoa</taxon>
        <taxon>Arthropoda</taxon>
        <taxon>Hexapoda</taxon>
        <taxon>Insecta</taxon>
        <taxon>Pterygota</taxon>
        <taxon>Neoptera</taxon>
        <taxon>Endopterygota</taxon>
        <taxon>Coleoptera</taxon>
        <taxon>Polyphaga</taxon>
        <taxon>Cucujiformia</taxon>
        <taxon>Chrysomeloidea</taxon>
        <taxon>Chrysomelidae</taxon>
        <taxon>Galerucinae</taxon>
        <taxon>Alticini</taxon>
        <taxon>Psylliodes</taxon>
    </lineage>
</organism>
<proteinExistence type="predicted"/>
<name>A0A9P0GDN8_9CUCU</name>
<evidence type="ECO:0000313" key="2">
    <source>
        <dbReference type="EMBL" id="CAH1107106.1"/>
    </source>
</evidence>
<accession>A0A9P0GDN8</accession>
<feature type="compositionally biased region" description="Low complexity" evidence="1">
    <location>
        <begin position="78"/>
        <end position="88"/>
    </location>
</feature>
<feature type="compositionally biased region" description="Polar residues" evidence="1">
    <location>
        <begin position="1"/>
        <end position="10"/>
    </location>
</feature>
<protein>
    <submittedName>
        <fullName evidence="2">Uncharacterized protein</fullName>
    </submittedName>
</protein>
<feature type="region of interest" description="Disordered" evidence="1">
    <location>
        <begin position="504"/>
        <end position="560"/>
    </location>
</feature>
<reference evidence="2" key="1">
    <citation type="submission" date="2022-01" db="EMBL/GenBank/DDBJ databases">
        <authorList>
            <person name="King R."/>
        </authorList>
    </citation>
    <scope>NUCLEOTIDE SEQUENCE</scope>
</reference>
<evidence type="ECO:0000256" key="1">
    <source>
        <dbReference type="SAM" id="MobiDB-lite"/>
    </source>
</evidence>
<gene>
    <name evidence="2" type="ORF">PSYICH_LOCUS7677</name>
</gene>
<feature type="region of interest" description="Disordered" evidence="1">
    <location>
        <begin position="437"/>
        <end position="491"/>
    </location>
</feature>
<dbReference type="AlphaFoldDB" id="A0A9P0GDN8"/>
<dbReference type="Proteomes" id="UP001153636">
    <property type="component" value="Chromosome 2"/>
</dbReference>
<keyword evidence="3" id="KW-1185">Reference proteome</keyword>
<evidence type="ECO:0000313" key="3">
    <source>
        <dbReference type="Proteomes" id="UP001153636"/>
    </source>
</evidence>
<feature type="compositionally biased region" description="Basic and acidic residues" evidence="1">
    <location>
        <begin position="546"/>
        <end position="560"/>
    </location>
</feature>
<dbReference type="EMBL" id="OV651814">
    <property type="protein sequence ID" value="CAH1107106.1"/>
    <property type="molecule type" value="Genomic_DNA"/>
</dbReference>
<feature type="region of interest" description="Disordered" evidence="1">
    <location>
        <begin position="107"/>
        <end position="128"/>
    </location>
</feature>
<feature type="region of interest" description="Disordered" evidence="1">
    <location>
        <begin position="1"/>
        <end position="28"/>
    </location>
</feature>
<dbReference type="OrthoDB" id="6810312at2759"/>
<feature type="compositionally biased region" description="Basic and acidic residues" evidence="1">
    <location>
        <begin position="116"/>
        <end position="125"/>
    </location>
</feature>
<sequence length="736" mass="82709">MENLNINNYGEKSGKDDKSDRGFESTEAMGQSIVEDVVNDVFKRRDSIQRTPPNVRLDKEDMDNLSTFNVMERDSVASESGSESLGLETPTPEWEGSLAFDSELYKLTGHGSSNDNEERPLKKEVQATSPKTDVADLLISASKVAERNTNTKKEIKNAIKYLAREVKKLSTVTERAAELVRGSANKPVTHEIETQTEESCTDVQTKDMAIQVNENSKITKDDVDKEGAEGTWESTKLMCEKDWEREAYQTKIYRGNPAILPGDADTVVMLDPEGENGSINITGQQAIREIIQMKKIKKVGVAKLQDRTELTMDGQVMSKKAGQAIYLAGVSLKDEDDYRLLRTIRNKVETGEGGKIVIMADPRVLNARFRKIVECSLRGAAEEVILYDMGTQLVEEGEKWAAITRKKKQKTPAIMITNKEKTYEDILRDLKTKTKTRIRKTSEREERYYTPGDGVIRENSADEESGASGTTETGEDIPTPEWEGTSFGSPLYRLTGRQQQNQNDTTLVGSDESKDPQAIVLDTSSDEESEEMSKRKRGSTGSTPEGTEKEGKRIKAEYTDQEKAMKELEESIKMIEEKVDSLVELVKRNQNTKVEIKNGIRGMEQLTRRTKIRLEEVRKLTTTLDKSAKEAAKPVTSKAGTQTDAWHNGVRTLREEDLKDINELSELTSIENLIWPDDVYTNSKVIVGDPLGTEDGTVRVVMVEPKDPDMQASIQKMFKDKYPELADLTDPFEVWY</sequence>